<keyword evidence="2" id="KW-0378">Hydrolase</keyword>
<organism evidence="6 7">
    <name type="scientific">Goodea atripinnis</name>
    <dbReference type="NCBI Taxonomy" id="208336"/>
    <lineage>
        <taxon>Eukaryota</taxon>
        <taxon>Metazoa</taxon>
        <taxon>Chordata</taxon>
        <taxon>Craniata</taxon>
        <taxon>Vertebrata</taxon>
        <taxon>Euteleostomi</taxon>
        <taxon>Actinopterygii</taxon>
        <taxon>Neopterygii</taxon>
        <taxon>Teleostei</taxon>
        <taxon>Neoteleostei</taxon>
        <taxon>Acanthomorphata</taxon>
        <taxon>Ovalentaria</taxon>
        <taxon>Atherinomorphae</taxon>
        <taxon>Cyprinodontiformes</taxon>
        <taxon>Goodeidae</taxon>
        <taxon>Goodea</taxon>
    </lineage>
</organism>
<proteinExistence type="predicted"/>
<accession>A0ABV0P4S9</accession>
<dbReference type="EMBL" id="JAHRIO010060606">
    <property type="protein sequence ID" value="MEQ2178121.1"/>
    <property type="molecule type" value="Genomic_DNA"/>
</dbReference>
<feature type="signal peptide" evidence="4">
    <location>
        <begin position="1"/>
        <end position="26"/>
    </location>
</feature>
<dbReference type="InterPro" id="IPR038466">
    <property type="entry name" value="S8_pro-domain_sf"/>
</dbReference>
<name>A0ABV0P4S9_9TELE</name>
<dbReference type="PANTHER" id="PTHR42884:SF14">
    <property type="entry name" value="NEUROENDOCRINE CONVERTASE 1"/>
    <property type="match status" value="1"/>
</dbReference>
<evidence type="ECO:0000313" key="6">
    <source>
        <dbReference type="EMBL" id="MEQ2178121.1"/>
    </source>
</evidence>
<dbReference type="SUPFAM" id="SSF54897">
    <property type="entry name" value="Protease propeptides/inhibitors"/>
    <property type="match status" value="1"/>
</dbReference>
<keyword evidence="7" id="KW-1185">Reference proteome</keyword>
<feature type="domain" description="Peptidase S8 pro-domain" evidence="5">
    <location>
        <begin position="37"/>
        <end position="100"/>
    </location>
</feature>
<dbReference type="Pfam" id="PF16470">
    <property type="entry name" value="S8_pro-domain"/>
    <property type="match status" value="1"/>
</dbReference>
<evidence type="ECO:0000256" key="2">
    <source>
        <dbReference type="ARBA" id="ARBA00022801"/>
    </source>
</evidence>
<evidence type="ECO:0000256" key="1">
    <source>
        <dbReference type="ARBA" id="ARBA00022670"/>
    </source>
</evidence>
<dbReference type="PANTHER" id="PTHR42884">
    <property type="entry name" value="PROPROTEIN CONVERTASE SUBTILISIN/KEXIN-RELATED"/>
    <property type="match status" value="1"/>
</dbReference>
<evidence type="ECO:0000259" key="5">
    <source>
        <dbReference type="Pfam" id="PF16470"/>
    </source>
</evidence>
<keyword evidence="4" id="KW-0732">Signal</keyword>
<gene>
    <name evidence="6" type="ORF">GOODEAATRI_010722</name>
</gene>
<evidence type="ECO:0000313" key="7">
    <source>
        <dbReference type="Proteomes" id="UP001476798"/>
    </source>
</evidence>
<evidence type="ECO:0000256" key="3">
    <source>
        <dbReference type="ARBA" id="ARBA00022825"/>
    </source>
</evidence>
<sequence length="173" mass="20158">MEVRCRPAVMCCVVAVLYSALSRSQALSYADRQYLNEWAVEIPGGLSAAEAIAKELDYQLVRQIGALKNHFLFKHRNQPRRMRRSADHITRKLSEDDRVGYLLVSSCTDLCWSVLSSEKEEIKCPYSFVQVLWAEQQYEKSRSKRAALRECRDCPVDKLFDDPMWNQQWYLVS</sequence>
<dbReference type="Gene3D" id="3.30.70.850">
    <property type="entry name" value="Peptidase S8, pro-domain"/>
    <property type="match status" value="1"/>
</dbReference>
<evidence type="ECO:0000256" key="4">
    <source>
        <dbReference type="SAM" id="SignalP"/>
    </source>
</evidence>
<reference evidence="6 7" key="1">
    <citation type="submission" date="2021-06" db="EMBL/GenBank/DDBJ databases">
        <authorList>
            <person name="Palmer J.M."/>
        </authorList>
    </citation>
    <scope>NUCLEOTIDE SEQUENCE [LARGE SCALE GENOMIC DNA]</scope>
    <source>
        <strain evidence="6 7">GA_2019</strain>
        <tissue evidence="6">Muscle</tissue>
    </source>
</reference>
<dbReference type="InterPro" id="IPR032815">
    <property type="entry name" value="S8_pro-domain"/>
</dbReference>
<protein>
    <recommendedName>
        <fullName evidence="5">Peptidase S8 pro-domain domain-containing protein</fullName>
    </recommendedName>
</protein>
<comment type="caution">
    <text evidence="6">The sequence shown here is derived from an EMBL/GenBank/DDBJ whole genome shotgun (WGS) entry which is preliminary data.</text>
</comment>
<keyword evidence="3" id="KW-0720">Serine protease</keyword>
<feature type="chain" id="PRO_5045256130" description="Peptidase S8 pro-domain domain-containing protein" evidence="4">
    <location>
        <begin position="27"/>
        <end position="173"/>
    </location>
</feature>
<dbReference type="Proteomes" id="UP001476798">
    <property type="component" value="Unassembled WGS sequence"/>
</dbReference>
<keyword evidence="1" id="KW-0645">Protease</keyword>